<keyword evidence="2" id="KW-0472">Membrane</keyword>
<keyword evidence="2" id="KW-0812">Transmembrane</keyword>
<organism evidence="4 5">
    <name type="scientific">Mycolicibacterium goodii</name>
    <name type="common">Mycobacterium goodii</name>
    <dbReference type="NCBI Taxonomy" id="134601"/>
    <lineage>
        <taxon>Bacteria</taxon>
        <taxon>Bacillati</taxon>
        <taxon>Actinomycetota</taxon>
        <taxon>Actinomycetes</taxon>
        <taxon>Mycobacteriales</taxon>
        <taxon>Mycobacteriaceae</taxon>
        <taxon>Mycolicibacterium</taxon>
    </lineage>
</organism>
<feature type="compositionally biased region" description="Low complexity" evidence="1">
    <location>
        <begin position="28"/>
        <end position="49"/>
    </location>
</feature>
<keyword evidence="2" id="KW-1133">Transmembrane helix</keyword>
<comment type="caution">
    <text evidence="4">The sequence shown here is derived from an EMBL/GenBank/DDBJ whole genome shotgun (WGS) entry which is preliminary data.</text>
</comment>
<evidence type="ECO:0000313" key="4">
    <source>
        <dbReference type="EMBL" id="MBU8822280.1"/>
    </source>
</evidence>
<dbReference type="Proteomes" id="UP000696413">
    <property type="component" value="Unassembled WGS sequence"/>
</dbReference>
<evidence type="ECO:0000256" key="1">
    <source>
        <dbReference type="SAM" id="MobiDB-lite"/>
    </source>
</evidence>
<feature type="compositionally biased region" description="Basic and acidic residues" evidence="1">
    <location>
        <begin position="1"/>
        <end position="16"/>
    </location>
</feature>
<proteinExistence type="predicted"/>
<accession>A0ABS6HK37</accession>
<name>A0ABS6HK37_MYCGD</name>
<gene>
    <name evidence="4" type="ORF">KL859_05230</name>
</gene>
<evidence type="ECO:0000259" key="3">
    <source>
        <dbReference type="Pfam" id="PF13828"/>
    </source>
</evidence>
<protein>
    <submittedName>
        <fullName evidence="4">DUF4190 domain-containing protein</fullName>
    </submittedName>
</protein>
<dbReference type="RefSeq" id="WP_214394370.1">
    <property type="nucleotide sequence ID" value="NZ_JAHBOL010000001.1"/>
</dbReference>
<feature type="transmembrane region" description="Helical" evidence="2">
    <location>
        <begin position="113"/>
        <end position="146"/>
    </location>
</feature>
<reference evidence="4 5" key="1">
    <citation type="submission" date="2021-05" db="EMBL/GenBank/DDBJ databases">
        <title>Draft Genome Sequences of Clinical Respiratory Isolates of Mycobacterium goodii Recovered in Ireland.</title>
        <authorList>
            <person name="Flanagan P.R."/>
            <person name="Mok S."/>
            <person name="Roycroft E."/>
            <person name="Rogers T.R."/>
            <person name="Fitzgibbon M."/>
        </authorList>
    </citation>
    <scope>NUCLEOTIDE SEQUENCE [LARGE SCALE GENOMIC DNA]</scope>
    <source>
        <strain evidence="4 5">14IE55</strain>
    </source>
</reference>
<dbReference type="EMBL" id="JAHBOM010000003">
    <property type="protein sequence ID" value="MBU8822280.1"/>
    <property type="molecule type" value="Genomic_DNA"/>
</dbReference>
<feature type="transmembrane region" description="Helical" evidence="2">
    <location>
        <begin position="158"/>
        <end position="183"/>
    </location>
</feature>
<feature type="domain" description="DUF4190" evidence="3">
    <location>
        <begin position="111"/>
        <end position="177"/>
    </location>
</feature>
<evidence type="ECO:0000256" key="2">
    <source>
        <dbReference type="SAM" id="Phobius"/>
    </source>
</evidence>
<feature type="region of interest" description="Disordered" evidence="1">
    <location>
        <begin position="1"/>
        <end position="66"/>
    </location>
</feature>
<keyword evidence="5" id="KW-1185">Reference proteome</keyword>
<dbReference type="InterPro" id="IPR025241">
    <property type="entry name" value="DUF4190"/>
</dbReference>
<sequence>MTDERAGEPGSDRPEPTDPSEPGRTPPSTDSAAESAGSAETSEASGAPGTPAPPPGQTPYTYGPSYGQQPYGAYQGAYPGAYPGGYPPPPPYGGYPSQPSGPVTTGPRNGLGIAALITAIAGLVLCWSIIGGIVVGAVAIVLGFLGHSRAKRGEATNGGVAITGIVLGGIAVVLSLAFIAIWVTLGVRWFEDLGGREYLTCLEEAGNDQAAQEQCRVRFEQRVEDEFGAPSTRTR</sequence>
<dbReference type="Pfam" id="PF13828">
    <property type="entry name" value="DUF4190"/>
    <property type="match status" value="1"/>
</dbReference>
<evidence type="ECO:0000313" key="5">
    <source>
        <dbReference type="Proteomes" id="UP000696413"/>
    </source>
</evidence>